<dbReference type="RefSeq" id="WP_147271075.1">
    <property type="nucleotide sequence ID" value="NZ_QPJI01000001.1"/>
</dbReference>
<feature type="compositionally biased region" description="Polar residues" evidence="1">
    <location>
        <begin position="1"/>
        <end position="13"/>
    </location>
</feature>
<evidence type="ECO:0000313" key="2">
    <source>
        <dbReference type="EMBL" id="RCW75220.1"/>
    </source>
</evidence>
<proteinExistence type="predicted"/>
<organism evidence="2 3">
    <name type="scientific">Marinobacter nauticus</name>
    <name type="common">Marinobacter hydrocarbonoclasticus</name>
    <name type="synonym">Marinobacter aquaeolei</name>
    <dbReference type="NCBI Taxonomy" id="2743"/>
    <lineage>
        <taxon>Bacteria</taxon>
        <taxon>Pseudomonadati</taxon>
        <taxon>Pseudomonadota</taxon>
        <taxon>Gammaproteobacteria</taxon>
        <taxon>Pseudomonadales</taxon>
        <taxon>Marinobacteraceae</taxon>
        <taxon>Marinobacter</taxon>
    </lineage>
</organism>
<dbReference type="InterPro" id="IPR011990">
    <property type="entry name" value="TPR-like_helical_dom_sf"/>
</dbReference>
<dbReference type="Proteomes" id="UP000253647">
    <property type="component" value="Unassembled WGS sequence"/>
</dbReference>
<reference evidence="2 3" key="1">
    <citation type="submission" date="2018-07" db="EMBL/GenBank/DDBJ databases">
        <title>Freshwater and sediment microbial communities from various areas in North America, analyzing microbe dynamics in response to fracking.</title>
        <authorList>
            <person name="Lamendella R."/>
        </authorList>
    </citation>
    <scope>NUCLEOTIDE SEQUENCE [LARGE SCALE GENOMIC DNA]</scope>
    <source>
        <strain evidence="2 3">105B</strain>
    </source>
</reference>
<protein>
    <recommendedName>
        <fullName evidence="4">Tetratricopeptide repeat protein</fullName>
    </recommendedName>
</protein>
<evidence type="ECO:0000313" key="3">
    <source>
        <dbReference type="Proteomes" id="UP000253647"/>
    </source>
</evidence>
<dbReference type="AlphaFoldDB" id="A0A368Y4J0"/>
<sequence>MTYHTPSDHQFSPKQFMKERRPERFSDSIQRELGKLDRGFLEYQLDTLNRRNKELAFEDFAKKLCERAICPNLLEQTGPVAGGDGKVDTQTFPVSEQIKLRWYVGVNEDSHKERWAFAVSTQEDWKQKCRKDIRKIKNTDRGYVKAFCVTNQFTKSNQRSAVEDELTRETGIDVRILDRSWVLDQIFSLGLEELAIEALSIEVDWRREVETGTADYARELRLKEIEKNIKAEVNLSDISTEEVSEFLEAAILSKELENPEVETRGRFDQAVSVAEKFGTVFQQFKVHYQYAWAAYWWFEDFKLFRTEFLASLAVAQTLDHASQWGDTVTLFGLYSSAFRIRGQGDKAELESLRERIRTALDSLVDMDDRPSNSLMAEAYIQLMSLHSIEALEDADLIFSSLLEIFERGEKLIGFAHSELYHLVMELDDVMGDQESYEALLDYVTKSFSDREGRSQAAQMWVKRGARRLDSGKPYEAIKLLGKSLAGLYQKGHEQDLYAALNVLAKAYAEVDLLWAARSNHLLASTLATNEYWTSGEFLPGQVFSYLRIAKLELRLGRIYAALAWWRLALLTSDQFDDNLISDDERQRFDAFLSQIITNSDHDVLSPLSKLPDWLVAHGLVVSESSLLYVLGYEELAEEHANETAEGLLDFLKMARDVDMGVKPHPINLLSDKYPSLKTMLMGCEIEVAFPNRTPFLELAETILSALESLLATVIVDRIAIMEKKLVVEISADDDDEVSLRHEVNDSERDLVFEVLCSSFSNRKLNVEGQEAIQKWLQDFLIDVFARIVQMNDCSITLETLFAEDQVLQRAVPFSSCFTALSNVFGDDASGSIASLFEIPQQRDFPLIRKEKWDAEFPKELEKTTRVDRLVPGKDVPKIDTFDPERSKHGDYKHQGLINVRLWNMAAWSGVMFMSAKGVPPVLGVLFRNEAAAESIFEELIETIGENDPKNRLRVTIIRGLSQRNPHMYRVQLSENFETSENTTIMMVSRIHTMEPTSSANLDRFLAAYEEAGEYLLTFAVMDLEASAPSSPTWKKGSFLSIRELNVINAWQVGPNTIEAVAIQAGDDPIIPKGVEAPPVRELLKAGN</sequence>
<feature type="region of interest" description="Disordered" evidence="1">
    <location>
        <begin position="1"/>
        <end position="23"/>
    </location>
</feature>
<dbReference type="SUPFAM" id="SSF48452">
    <property type="entry name" value="TPR-like"/>
    <property type="match status" value="1"/>
</dbReference>
<evidence type="ECO:0000256" key="1">
    <source>
        <dbReference type="SAM" id="MobiDB-lite"/>
    </source>
</evidence>
<evidence type="ECO:0008006" key="4">
    <source>
        <dbReference type="Google" id="ProtNLM"/>
    </source>
</evidence>
<accession>A0A368Y4J0</accession>
<name>A0A368Y4J0_MARNT</name>
<dbReference type="EMBL" id="QPJI01000001">
    <property type="protein sequence ID" value="RCW75220.1"/>
    <property type="molecule type" value="Genomic_DNA"/>
</dbReference>
<comment type="caution">
    <text evidence="2">The sequence shown here is derived from an EMBL/GenBank/DDBJ whole genome shotgun (WGS) entry which is preliminary data.</text>
</comment>
<gene>
    <name evidence="2" type="ORF">DET61_101215</name>
</gene>